<accession>A0A1Q9EWZ7</accession>
<dbReference type="InterPro" id="IPR023393">
    <property type="entry name" value="START-like_dom_sf"/>
</dbReference>
<dbReference type="Proteomes" id="UP000186817">
    <property type="component" value="Unassembled WGS sequence"/>
</dbReference>
<organism evidence="2 3">
    <name type="scientific">Symbiodinium microadriaticum</name>
    <name type="common">Dinoflagellate</name>
    <name type="synonym">Zooxanthella microadriatica</name>
    <dbReference type="NCBI Taxonomy" id="2951"/>
    <lineage>
        <taxon>Eukaryota</taxon>
        <taxon>Sar</taxon>
        <taxon>Alveolata</taxon>
        <taxon>Dinophyceae</taxon>
        <taxon>Suessiales</taxon>
        <taxon>Symbiodiniaceae</taxon>
        <taxon>Symbiodinium</taxon>
    </lineage>
</organism>
<sequence>MGCCCCCCASSAPRVLPEEKSEQSEADLFAELLKEELAPGNKHGWQIKSDWPKSYDKKQFMMRVSLRDHHETGNPNKLLRGDGKYKGVTPEDFLGFLLKPDLPGLKEWVDVETLPDGFIKYCRVKVFGDLLPSLEVRSAGDLFGTCWADCCVGLLSRLEEEKSEQSEADLFAELLKEELAPGNKHGWQIKSDWPKSYDKKQFMMRVSLRDHHETGNPNKLLRGDGKYKGVTPEDFLGFLLKPDLPGLKEWVDVETLPDGFIKYCRVKVFGDLLPSLEVRSAGDLFGTCWADCCVGLLSRLEGTCSRHSSTKPPGSSQRGVQIGHIGSVYLTCVVRMRSESNLSGRSQRSCSGDFLVSAIAPCLAARDHCWKYTIDRREDGSIFVCVRTTTHPKCPEKPGVIRAYYYNSSVFKMSDTEEGVMEMTEFIFQDLGGGLPPSLMNAALPKGTLEANKKEMKVLLEKKKGSE</sequence>
<evidence type="ECO:0000313" key="3">
    <source>
        <dbReference type="Proteomes" id="UP000186817"/>
    </source>
</evidence>
<dbReference type="PANTHER" id="PTHR19308:SF14">
    <property type="entry name" value="START DOMAIN-CONTAINING PROTEIN"/>
    <property type="match status" value="1"/>
</dbReference>
<protein>
    <recommendedName>
        <fullName evidence="1">START domain-containing protein</fullName>
    </recommendedName>
</protein>
<reference evidence="2 3" key="1">
    <citation type="submission" date="2016-02" db="EMBL/GenBank/DDBJ databases">
        <title>Genome analysis of coral dinoflagellate symbionts highlights evolutionary adaptations to a symbiotic lifestyle.</title>
        <authorList>
            <person name="Aranda M."/>
            <person name="Li Y."/>
            <person name="Liew Y.J."/>
            <person name="Baumgarten S."/>
            <person name="Simakov O."/>
            <person name="Wilson M."/>
            <person name="Piel J."/>
            <person name="Ashoor H."/>
            <person name="Bougouffa S."/>
            <person name="Bajic V.B."/>
            <person name="Ryu T."/>
            <person name="Ravasi T."/>
            <person name="Bayer T."/>
            <person name="Micklem G."/>
            <person name="Kim H."/>
            <person name="Bhak J."/>
            <person name="Lajeunesse T.C."/>
            <person name="Voolstra C.R."/>
        </authorList>
    </citation>
    <scope>NUCLEOTIDE SEQUENCE [LARGE SCALE GENOMIC DNA]</scope>
    <source>
        <strain evidence="2 3">CCMP2467</strain>
    </source>
</reference>
<evidence type="ECO:0000313" key="2">
    <source>
        <dbReference type="EMBL" id="OLQ11883.1"/>
    </source>
</evidence>
<dbReference type="SUPFAM" id="SSF55961">
    <property type="entry name" value="Bet v1-like"/>
    <property type="match status" value="1"/>
</dbReference>
<dbReference type="AlphaFoldDB" id="A0A1Q9EWZ7"/>
<dbReference type="GO" id="GO:0008289">
    <property type="term" value="F:lipid binding"/>
    <property type="evidence" value="ECO:0007669"/>
    <property type="project" value="InterPro"/>
</dbReference>
<name>A0A1Q9EWZ7_SYMMI</name>
<dbReference type="PANTHER" id="PTHR19308">
    <property type="entry name" value="PHOSPHATIDYLCHOLINE TRANSFER PROTEIN"/>
    <property type="match status" value="1"/>
</dbReference>
<dbReference type="Gene3D" id="3.30.530.20">
    <property type="match status" value="1"/>
</dbReference>
<dbReference type="OrthoDB" id="425121at2759"/>
<dbReference type="InterPro" id="IPR051213">
    <property type="entry name" value="START_lipid_transfer"/>
</dbReference>
<evidence type="ECO:0000259" key="1">
    <source>
        <dbReference type="Pfam" id="PF01852"/>
    </source>
</evidence>
<proteinExistence type="predicted"/>
<dbReference type="Pfam" id="PF01852">
    <property type="entry name" value="START"/>
    <property type="match status" value="1"/>
</dbReference>
<dbReference type="EMBL" id="LSRX01000052">
    <property type="protein sequence ID" value="OLQ11883.1"/>
    <property type="molecule type" value="Genomic_DNA"/>
</dbReference>
<dbReference type="GO" id="GO:0005737">
    <property type="term" value="C:cytoplasm"/>
    <property type="evidence" value="ECO:0007669"/>
    <property type="project" value="UniProtKB-ARBA"/>
</dbReference>
<dbReference type="InterPro" id="IPR002913">
    <property type="entry name" value="START_lipid-bd_dom"/>
</dbReference>
<keyword evidence="3" id="KW-1185">Reference proteome</keyword>
<gene>
    <name evidence="2" type="ORF">AK812_SmicGene4226</name>
</gene>
<feature type="domain" description="START" evidence="1">
    <location>
        <begin position="366"/>
        <end position="461"/>
    </location>
</feature>
<comment type="caution">
    <text evidence="2">The sequence shown here is derived from an EMBL/GenBank/DDBJ whole genome shotgun (WGS) entry which is preliminary data.</text>
</comment>